<evidence type="ECO:0000313" key="7">
    <source>
        <dbReference type="Proteomes" id="UP000070444"/>
    </source>
</evidence>
<feature type="transmembrane region" description="Helical" evidence="5">
    <location>
        <begin position="41"/>
        <end position="63"/>
    </location>
</feature>
<gene>
    <name evidence="6" type="ORF">CONCODRAFT_127160</name>
</gene>
<keyword evidence="3" id="KW-0560">Oxidoreductase</keyword>
<dbReference type="InterPro" id="IPR036291">
    <property type="entry name" value="NAD(P)-bd_dom_sf"/>
</dbReference>
<dbReference type="Pfam" id="PF00106">
    <property type="entry name" value="adh_short"/>
    <property type="match status" value="1"/>
</dbReference>
<dbReference type="GO" id="GO:0016616">
    <property type="term" value="F:oxidoreductase activity, acting on the CH-OH group of donors, NAD or NADP as acceptor"/>
    <property type="evidence" value="ECO:0007669"/>
    <property type="project" value="TreeGrafter"/>
</dbReference>
<keyword evidence="5" id="KW-0472">Membrane</keyword>
<dbReference type="EMBL" id="KQ964420">
    <property type="protein sequence ID" value="KXN74797.1"/>
    <property type="molecule type" value="Genomic_DNA"/>
</dbReference>
<keyword evidence="5" id="KW-0812">Transmembrane</keyword>
<dbReference type="AlphaFoldDB" id="A0A137PIH4"/>
<dbReference type="SUPFAM" id="SSF51735">
    <property type="entry name" value="NAD(P)-binding Rossmann-fold domains"/>
    <property type="match status" value="1"/>
</dbReference>
<accession>A0A137PIH4</accession>
<protein>
    <submittedName>
        <fullName evidence="6">NAD(P)-binding protein</fullName>
    </submittedName>
</protein>
<reference evidence="6 7" key="1">
    <citation type="journal article" date="2015" name="Genome Biol. Evol.">
        <title>Phylogenomic analyses indicate that early fungi evolved digesting cell walls of algal ancestors of land plants.</title>
        <authorList>
            <person name="Chang Y."/>
            <person name="Wang S."/>
            <person name="Sekimoto S."/>
            <person name="Aerts A.L."/>
            <person name="Choi C."/>
            <person name="Clum A."/>
            <person name="LaButti K.M."/>
            <person name="Lindquist E.A."/>
            <person name="Yee Ngan C."/>
            <person name="Ohm R.A."/>
            <person name="Salamov A.A."/>
            <person name="Grigoriev I.V."/>
            <person name="Spatafora J.W."/>
            <person name="Berbee M.L."/>
        </authorList>
    </citation>
    <scope>NUCLEOTIDE SEQUENCE [LARGE SCALE GENOMIC DNA]</scope>
    <source>
        <strain evidence="6 7">NRRL 28638</strain>
    </source>
</reference>
<evidence type="ECO:0000256" key="2">
    <source>
        <dbReference type="ARBA" id="ARBA00022857"/>
    </source>
</evidence>
<organism evidence="6 7">
    <name type="scientific">Conidiobolus coronatus (strain ATCC 28846 / CBS 209.66 / NRRL 28638)</name>
    <name type="common">Delacroixia coronata</name>
    <dbReference type="NCBI Taxonomy" id="796925"/>
    <lineage>
        <taxon>Eukaryota</taxon>
        <taxon>Fungi</taxon>
        <taxon>Fungi incertae sedis</taxon>
        <taxon>Zoopagomycota</taxon>
        <taxon>Entomophthoromycotina</taxon>
        <taxon>Entomophthoromycetes</taxon>
        <taxon>Entomophthorales</taxon>
        <taxon>Ancylistaceae</taxon>
        <taxon>Conidiobolus</taxon>
    </lineage>
</organism>
<keyword evidence="5" id="KW-1133">Transmembrane helix</keyword>
<dbReference type="PRINTS" id="PR00080">
    <property type="entry name" value="SDRFAMILY"/>
</dbReference>
<dbReference type="PANTHER" id="PTHR24322">
    <property type="entry name" value="PKSB"/>
    <property type="match status" value="1"/>
</dbReference>
<dbReference type="Gene3D" id="3.40.50.720">
    <property type="entry name" value="NAD(P)-binding Rossmann-like Domain"/>
    <property type="match status" value="1"/>
</dbReference>
<evidence type="ECO:0000256" key="4">
    <source>
        <dbReference type="RuleBase" id="RU000363"/>
    </source>
</evidence>
<dbReference type="PROSITE" id="PS00061">
    <property type="entry name" value="ADH_SHORT"/>
    <property type="match status" value="1"/>
</dbReference>
<dbReference type="Proteomes" id="UP000070444">
    <property type="component" value="Unassembled WGS sequence"/>
</dbReference>
<dbReference type="InterPro" id="IPR020904">
    <property type="entry name" value="Sc_DH/Rdtase_CS"/>
</dbReference>
<dbReference type="STRING" id="796925.A0A137PIH4"/>
<sequence length="334" mass="37779">MFKDIDQFLTILSIIFLHWATPIIILSFLKWTFNIGFDSTIAYYCYCSTVLIIIYSLVCKALSEKKGEKIDKKWKDQIAILTGGSQGLGKTLALTLMLQGATVAVLDVVPLDGDMERVYYYECDVSNKLKVEETIEKICKELGTPTILINNAGIFKEAKEFTNTKWQDLRKTIEVNLIGTMLVTHQVLPLFLDNNKGHIVNISSSLGFASPALSSAYTASKAGIIAFNESIHNELSTFHSEKNIKTTLVCPGKLADTQLFKMAKMKFSWIFPEVEIMDLSWTIIRELELNRNGEIFIPTYSHWMIISRAFPLKLRRFVFNFVGANSSLITKKSN</sequence>
<evidence type="ECO:0000313" key="6">
    <source>
        <dbReference type="EMBL" id="KXN74797.1"/>
    </source>
</evidence>
<proteinExistence type="inferred from homology"/>
<feature type="transmembrane region" description="Helical" evidence="5">
    <location>
        <begin position="7"/>
        <end position="29"/>
    </location>
</feature>
<dbReference type="PRINTS" id="PR00081">
    <property type="entry name" value="GDHRDH"/>
</dbReference>
<comment type="similarity">
    <text evidence="1 4">Belongs to the short-chain dehydrogenases/reductases (SDR) family.</text>
</comment>
<keyword evidence="7" id="KW-1185">Reference proteome</keyword>
<dbReference type="InterPro" id="IPR002347">
    <property type="entry name" value="SDR_fam"/>
</dbReference>
<evidence type="ECO:0000256" key="3">
    <source>
        <dbReference type="ARBA" id="ARBA00023002"/>
    </source>
</evidence>
<dbReference type="OMA" id="IFWAKFR"/>
<evidence type="ECO:0000256" key="5">
    <source>
        <dbReference type="SAM" id="Phobius"/>
    </source>
</evidence>
<keyword evidence="2" id="KW-0521">NADP</keyword>
<dbReference type="PANTHER" id="PTHR24322:SF736">
    <property type="entry name" value="RETINOL DEHYDROGENASE 10"/>
    <property type="match status" value="1"/>
</dbReference>
<dbReference type="OrthoDB" id="294295at2759"/>
<evidence type="ECO:0000256" key="1">
    <source>
        <dbReference type="ARBA" id="ARBA00006484"/>
    </source>
</evidence>
<name>A0A137PIH4_CONC2</name>